<dbReference type="EMBL" id="JMPI01000030">
    <property type="protein sequence ID" value="KFC81637.1"/>
    <property type="molecule type" value="Genomic_DNA"/>
</dbReference>
<dbReference type="Gene3D" id="1.20.120.740">
    <property type="entry name" value="YgfB uncharacterised protein family UPF0149, PF03695"/>
    <property type="match status" value="1"/>
</dbReference>
<dbReference type="AlphaFoldDB" id="A0A085GD42"/>
<dbReference type="OrthoDB" id="570299at2"/>
<dbReference type="RefSeq" id="WP_051873702.1">
    <property type="nucleotide sequence ID" value="NZ_JMPI01000030.1"/>
</dbReference>
<dbReference type="Proteomes" id="UP000028653">
    <property type="component" value="Unassembled WGS sequence"/>
</dbReference>
<dbReference type="STRING" id="1006004.GBAG_2422"/>
<dbReference type="InterPro" id="IPR011978">
    <property type="entry name" value="YgfB-like"/>
</dbReference>
<dbReference type="eggNOG" id="COG3318">
    <property type="taxonomic scope" value="Bacteria"/>
</dbReference>
<proteinExistence type="predicted"/>
<dbReference type="SUPFAM" id="SSF101327">
    <property type="entry name" value="YgfB-like"/>
    <property type="match status" value="1"/>
</dbReference>
<sequence length="194" mass="22196">MNHGPLNEEELEWLDDTLTQYGNDDSVLDVSELDGMLTAILSAPTVLPAAQWQLALWGGEDQLPNWESEEEMNRFNSLALQHMNDIAERLRDAPDQFEPLFGYREMDGKDYTIVEEWCFGYMRGLTLVERTALPAAQQKMLDVIALHGNEESITTLEKMTEEEYEASQAEIGPAALQLYHYWQEQRGAESKTLH</sequence>
<keyword evidence="2" id="KW-1185">Reference proteome</keyword>
<name>A0A085GD42_9ENTR</name>
<protein>
    <recommendedName>
        <fullName evidence="3">YecA family protein</fullName>
    </recommendedName>
</protein>
<evidence type="ECO:0000313" key="2">
    <source>
        <dbReference type="Proteomes" id="UP000028653"/>
    </source>
</evidence>
<reference evidence="1 2" key="1">
    <citation type="submission" date="2014-05" db="EMBL/GenBank/DDBJ databases">
        <title>ATOL: Assembling a taxonomically balanced genome-scale reconstruction of the evolutionary history of the Enterobacteriaceae.</title>
        <authorList>
            <person name="Plunkett G.III."/>
            <person name="Neeno-Eckwall E.C."/>
            <person name="Glasner J.D."/>
            <person name="Perna N.T."/>
        </authorList>
    </citation>
    <scope>NUCLEOTIDE SEQUENCE [LARGE SCALE GENOMIC DNA]</scope>
    <source>
        <strain evidence="1 2">ATCC 33320</strain>
    </source>
</reference>
<dbReference type="NCBIfam" id="TIGR02292">
    <property type="entry name" value="ygfB_yecA"/>
    <property type="match status" value="1"/>
</dbReference>
<evidence type="ECO:0000313" key="1">
    <source>
        <dbReference type="EMBL" id="KFC81637.1"/>
    </source>
</evidence>
<gene>
    <name evidence="1" type="ORF">GBAG_2422</name>
</gene>
<dbReference type="NCBIfam" id="NF007704">
    <property type="entry name" value="PRK10396.1"/>
    <property type="match status" value="1"/>
</dbReference>
<organism evidence="1 2">
    <name type="scientific">Buttiauxella agrestis ATCC 33320</name>
    <dbReference type="NCBI Taxonomy" id="1006004"/>
    <lineage>
        <taxon>Bacteria</taxon>
        <taxon>Pseudomonadati</taxon>
        <taxon>Pseudomonadota</taxon>
        <taxon>Gammaproteobacteria</taxon>
        <taxon>Enterobacterales</taxon>
        <taxon>Enterobacteriaceae</taxon>
        <taxon>Buttiauxella</taxon>
    </lineage>
</organism>
<accession>A0A085GD42</accession>
<dbReference type="Pfam" id="PF03695">
    <property type="entry name" value="UPF0149"/>
    <property type="match status" value="1"/>
</dbReference>
<comment type="caution">
    <text evidence="1">The sequence shown here is derived from an EMBL/GenBank/DDBJ whole genome shotgun (WGS) entry which is preliminary data.</text>
</comment>
<evidence type="ECO:0008006" key="3">
    <source>
        <dbReference type="Google" id="ProtNLM"/>
    </source>
</evidence>
<dbReference type="InterPro" id="IPR036255">
    <property type="entry name" value="YgfB-like_sf"/>
</dbReference>